<dbReference type="GeneTree" id="ENSGT00440000033232"/>
<reference evidence="1" key="2">
    <citation type="submission" date="2025-09" db="UniProtKB">
        <authorList>
            <consortium name="Ensembl"/>
        </authorList>
    </citation>
    <scope>IDENTIFICATION</scope>
</reference>
<dbReference type="GO" id="GO:0003697">
    <property type="term" value="F:single-stranded DNA binding"/>
    <property type="evidence" value="ECO:0007669"/>
    <property type="project" value="TreeGrafter"/>
</dbReference>
<dbReference type="GO" id="GO:0000014">
    <property type="term" value="F:single-stranded DNA endodeoxyribonuclease activity"/>
    <property type="evidence" value="ECO:0007669"/>
    <property type="project" value="TreeGrafter"/>
</dbReference>
<dbReference type="GO" id="GO:0046975">
    <property type="term" value="F:histone H3K36 methyltransferase activity"/>
    <property type="evidence" value="ECO:0007669"/>
    <property type="project" value="TreeGrafter"/>
</dbReference>
<dbReference type="Proteomes" id="UP000694414">
    <property type="component" value="Unplaced"/>
</dbReference>
<dbReference type="InterPro" id="IPR052709">
    <property type="entry name" value="Transposase-MT_Hybrid"/>
</dbReference>
<dbReference type="PANTHER" id="PTHR46060">
    <property type="entry name" value="MARINER MOS1 TRANSPOSASE-LIKE PROTEIN"/>
    <property type="match status" value="1"/>
</dbReference>
<dbReference type="PANTHER" id="PTHR46060:SF2">
    <property type="entry name" value="HISTONE-LYSINE N-METHYLTRANSFERASE SETMAR"/>
    <property type="match status" value="1"/>
</dbReference>
<dbReference type="GO" id="GO:0042800">
    <property type="term" value="F:histone H3K4 methyltransferase activity"/>
    <property type="evidence" value="ECO:0007669"/>
    <property type="project" value="TreeGrafter"/>
</dbReference>
<evidence type="ECO:0000313" key="1">
    <source>
        <dbReference type="Ensembl" id="ENSPSMP00000009225.1"/>
    </source>
</evidence>
<evidence type="ECO:0008006" key="3">
    <source>
        <dbReference type="Google" id="ProtNLM"/>
    </source>
</evidence>
<dbReference type="GO" id="GO:0000729">
    <property type="term" value="P:DNA double-strand break processing"/>
    <property type="evidence" value="ECO:0007669"/>
    <property type="project" value="TreeGrafter"/>
</dbReference>
<dbReference type="GO" id="GO:0006303">
    <property type="term" value="P:double-strand break repair via nonhomologous end joining"/>
    <property type="evidence" value="ECO:0007669"/>
    <property type="project" value="TreeGrafter"/>
</dbReference>
<dbReference type="GO" id="GO:0003690">
    <property type="term" value="F:double-stranded DNA binding"/>
    <property type="evidence" value="ECO:0007669"/>
    <property type="project" value="TreeGrafter"/>
</dbReference>
<evidence type="ECO:0000313" key="2">
    <source>
        <dbReference type="Proteomes" id="UP000694414"/>
    </source>
</evidence>
<dbReference type="InterPro" id="IPR036397">
    <property type="entry name" value="RNaseH_sf"/>
</dbReference>
<reference evidence="1" key="1">
    <citation type="submission" date="2025-08" db="UniProtKB">
        <authorList>
            <consortium name="Ensembl"/>
        </authorList>
    </citation>
    <scope>IDENTIFICATION</scope>
</reference>
<dbReference type="GO" id="GO:0031297">
    <property type="term" value="P:replication fork processing"/>
    <property type="evidence" value="ECO:0007669"/>
    <property type="project" value="TreeGrafter"/>
</dbReference>
<dbReference type="Ensembl" id="ENSPSMT00000010816.1">
    <property type="protein sequence ID" value="ENSPSMP00000009225.1"/>
    <property type="gene ID" value="ENSPSMG00000006754.1"/>
</dbReference>
<dbReference type="AlphaFoldDB" id="A0A8C8Z399"/>
<name>A0A8C8Z399_PROSS</name>
<proteinExistence type="predicted"/>
<dbReference type="GO" id="GO:0015074">
    <property type="term" value="P:DNA integration"/>
    <property type="evidence" value="ECO:0007669"/>
    <property type="project" value="TreeGrafter"/>
</dbReference>
<dbReference type="Gene3D" id="3.30.420.10">
    <property type="entry name" value="Ribonuclease H-like superfamily/Ribonuclease H"/>
    <property type="match status" value="1"/>
</dbReference>
<organism evidence="1 2">
    <name type="scientific">Prolemur simus</name>
    <name type="common">Greater bamboo lemur</name>
    <name type="synonym">Hapalemur simus</name>
    <dbReference type="NCBI Taxonomy" id="1328070"/>
    <lineage>
        <taxon>Eukaryota</taxon>
        <taxon>Metazoa</taxon>
        <taxon>Chordata</taxon>
        <taxon>Craniata</taxon>
        <taxon>Vertebrata</taxon>
        <taxon>Euteleostomi</taxon>
        <taxon>Mammalia</taxon>
        <taxon>Eutheria</taxon>
        <taxon>Euarchontoglires</taxon>
        <taxon>Primates</taxon>
        <taxon>Strepsirrhini</taxon>
        <taxon>Lemuriformes</taxon>
        <taxon>Lemuridae</taxon>
        <taxon>Prolemur</taxon>
    </lineage>
</organism>
<dbReference type="GO" id="GO:0005634">
    <property type="term" value="C:nucleus"/>
    <property type="evidence" value="ECO:0007669"/>
    <property type="project" value="TreeGrafter"/>
</dbReference>
<accession>A0A8C8Z399</accession>
<dbReference type="GO" id="GO:0000793">
    <property type="term" value="C:condensed chromosome"/>
    <property type="evidence" value="ECO:0007669"/>
    <property type="project" value="TreeGrafter"/>
</dbReference>
<keyword evidence="2" id="KW-1185">Reference proteome</keyword>
<protein>
    <recommendedName>
        <fullName evidence="3">Histone-lysine N-methyltransferase SETMAR</fullName>
    </recommendedName>
</protein>
<dbReference type="GO" id="GO:0035861">
    <property type="term" value="C:site of double-strand break"/>
    <property type="evidence" value="ECO:0007669"/>
    <property type="project" value="TreeGrafter"/>
</dbReference>
<dbReference type="GO" id="GO:0044774">
    <property type="term" value="P:mitotic DNA integrity checkpoint signaling"/>
    <property type="evidence" value="ECO:0007669"/>
    <property type="project" value="TreeGrafter"/>
</dbReference>
<dbReference type="GO" id="GO:0044547">
    <property type="term" value="F:DNA topoisomerase binding"/>
    <property type="evidence" value="ECO:0007669"/>
    <property type="project" value="TreeGrafter"/>
</dbReference>
<sequence>VSLYVNVLPDICCSQLEEMIRMLEIKQPRLVNRDRPILLQDNARPHVTQATLLKLQRLDLETLCHSPYSPDLAPTDYHFFQALDHFLQGKIFSSQQAVEKAFRDFIATHSPGFDAGLNNLPLRWQNCVNSLGAYFNCTASFLRYNKLLLIQNQIFHI</sequence>